<feature type="transmembrane region" description="Helical" evidence="1">
    <location>
        <begin position="51"/>
        <end position="73"/>
    </location>
</feature>
<reference evidence="3" key="1">
    <citation type="journal article" date="2019" name="Int. J. Syst. Evol. Microbiol.">
        <title>The Global Catalogue of Microorganisms (GCM) 10K type strain sequencing project: providing services to taxonomists for standard genome sequencing and annotation.</title>
        <authorList>
            <consortium name="The Broad Institute Genomics Platform"/>
            <consortium name="The Broad Institute Genome Sequencing Center for Infectious Disease"/>
            <person name="Wu L."/>
            <person name="Ma J."/>
        </authorList>
    </citation>
    <scope>NUCLEOTIDE SEQUENCE [LARGE SCALE GENOMIC DNA]</scope>
    <source>
        <strain evidence="3">JCM 18532</strain>
    </source>
</reference>
<evidence type="ECO:0000256" key="1">
    <source>
        <dbReference type="SAM" id="Phobius"/>
    </source>
</evidence>
<evidence type="ECO:0000313" key="3">
    <source>
        <dbReference type="Proteomes" id="UP001499882"/>
    </source>
</evidence>
<keyword evidence="1" id="KW-0812">Transmembrane</keyword>
<feature type="transmembrane region" description="Helical" evidence="1">
    <location>
        <begin position="26"/>
        <end position="45"/>
    </location>
</feature>
<dbReference type="EMBL" id="BAABKN010000025">
    <property type="protein sequence ID" value="GAA4750445.1"/>
    <property type="molecule type" value="Genomic_DNA"/>
</dbReference>
<dbReference type="Pfam" id="PF11298">
    <property type="entry name" value="DUF3099"/>
    <property type="match status" value="1"/>
</dbReference>
<dbReference type="InterPro" id="IPR021449">
    <property type="entry name" value="DUF3099"/>
</dbReference>
<keyword evidence="1" id="KW-1133">Transmembrane helix</keyword>
<gene>
    <name evidence="2" type="ORF">GCM10023350_39560</name>
</gene>
<proteinExistence type="predicted"/>
<protein>
    <recommendedName>
        <fullName evidence="4">DUF3099 domain-containing protein</fullName>
    </recommendedName>
</protein>
<comment type="caution">
    <text evidence="2">The sequence shown here is derived from an EMBL/GenBank/DDBJ whole genome shotgun (WGS) entry which is preliminary data.</text>
</comment>
<organism evidence="2 3">
    <name type="scientific">Nocardioides endophyticus</name>
    <dbReference type="NCBI Taxonomy" id="1353775"/>
    <lineage>
        <taxon>Bacteria</taxon>
        <taxon>Bacillati</taxon>
        <taxon>Actinomycetota</taxon>
        <taxon>Actinomycetes</taxon>
        <taxon>Propionibacteriales</taxon>
        <taxon>Nocardioidaceae</taxon>
        <taxon>Nocardioides</taxon>
    </lineage>
</organism>
<keyword evidence="3" id="KW-1185">Reference proteome</keyword>
<keyword evidence="1" id="KW-0472">Membrane</keyword>
<dbReference type="RefSeq" id="WP_345528687.1">
    <property type="nucleotide sequence ID" value="NZ_BAABKN010000025.1"/>
</dbReference>
<name>A0ABP8Z9I8_9ACTN</name>
<dbReference type="Proteomes" id="UP001499882">
    <property type="component" value="Unassembled WGS sequence"/>
</dbReference>
<evidence type="ECO:0000313" key="2">
    <source>
        <dbReference type="EMBL" id="GAA4750445.1"/>
    </source>
</evidence>
<accession>A0ABP8Z9I8</accession>
<sequence>MRRHLLVTASTVRRPQSERLRRRRRWYFALMGACLALILLAWNLVRLWSTSTAVAMSVVAAVLPPIAVIIANWGEDR</sequence>
<evidence type="ECO:0008006" key="4">
    <source>
        <dbReference type="Google" id="ProtNLM"/>
    </source>
</evidence>